<gene>
    <name evidence="2" type="ORF">BDZ94DRAFT_1120335</name>
</gene>
<evidence type="ECO:0000313" key="2">
    <source>
        <dbReference type="EMBL" id="KAF9458216.1"/>
    </source>
</evidence>
<feature type="region of interest" description="Disordered" evidence="1">
    <location>
        <begin position="368"/>
        <end position="414"/>
    </location>
</feature>
<dbReference type="Proteomes" id="UP000807353">
    <property type="component" value="Unassembled WGS sequence"/>
</dbReference>
<organism evidence="2 3">
    <name type="scientific">Collybia nuda</name>
    <dbReference type="NCBI Taxonomy" id="64659"/>
    <lineage>
        <taxon>Eukaryota</taxon>
        <taxon>Fungi</taxon>
        <taxon>Dikarya</taxon>
        <taxon>Basidiomycota</taxon>
        <taxon>Agaricomycotina</taxon>
        <taxon>Agaricomycetes</taxon>
        <taxon>Agaricomycetidae</taxon>
        <taxon>Agaricales</taxon>
        <taxon>Tricholomatineae</taxon>
        <taxon>Clitocybaceae</taxon>
        <taxon>Collybia</taxon>
    </lineage>
</organism>
<feature type="non-terminal residue" evidence="2">
    <location>
        <position position="609"/>
    </location>
</feature>
<dbReference type="EMBL" id="MU150347">
    <property type="protein sequence ID" value="KAF9458216.1"/>
    <property type="molecule type" value="Genomic_DNA"/>
</dbReference>
<reference evidence="2" key="1">
    <citation type="submission" date="2020-11" db="EMBL/GenBank/DDBJ databases">
        <authorList>
            <consortium name="DOE Joint Genome Institute"/>
            <person name="Ahrendt S."/>
            <person name="Riley R."/>
            <person name="Andreopoulos W."/>
            <person name="Labutti K."/>
            <person name="Pangilinan J."/>
            <person name="Ruiz-Duenas F.J."/>
            <person name="Barrasa J.M."/>
            <person name="Sanchez-Garcia M."/>
            <person name="Camarero S."/>
            <person name="Miyauchi S."/>
            <person name="Serrano A."/>
            <person name="Linde D."/>
            <person name="Babiker R."/>
            <person name="Drula E."/>
            <person name="Ayuso-Fernandez I."/>
            <person name="Pacheco R."/>
            <person name="Padilla G."/>
            <person name="Ferreira P."/>
            <person name="Barriuso J."/>
            <person name="Kellner H."/>
            <person name="Castanera R."/>
            <person name="Alfaro M."/>
            <person name="Ramirez L."/>
            <person name="Pisabarro A.G."/>
            <person name="Kuo A."/>
            <person name="Tritt A."/>
            <person name="Lipzen A."/>
            <person name="He G."/>
            <person name="Yan M."/>
            <person name="Ng V."/>
            <person name="Cullen D."/>
            <person name="Martin F."/>
            <person name="Rosso M.-N."/>
            <person name="Henrissat B."/>
            <person name="Hibbett D."/>
            <person name="Martinez A.T."/>
            <person name="Grigoriev I.V."/>
        </authorList>
    </citation>
    <scope>NUCLEOTIDE SEQUENCE</scope>
    <source>
        <strain evidence="2">CBS 247.69</strain>
    </source>
</reference>
<evidence type="ECO:0000256" key="1">
    <source>
        <dbReference type="SAM" id="MobiDB-lite"/>
    </source>
</evidence>
<proteinExistence type="predicted"/>
<comment type="caution">
    <text evidence="2">The sequence shown here is derived from an EMBL/GenBank/DDBJ whole genome shotgun (WGS) entry which is preliminary data.</text>
</comment>
<feature type="compositionally biased region" description="Pro residues" evidence="1">
    <location>
        <begin position="533"/>
        <end position="548"/>
    </location>
</feature>
<dbReference type="OrthoDB" id="3357813at2759"/>
<feature type="region of interest" description="Disordered" evidence="1">
    <location>
        <begin position="524"/>
        <end position="609"/>
    </location>
</feature>
<name>A0A9P5XYU8_9AGAR</name>
<feature type="region of interest" description="Disordered" evidence="1">
    <location>
        <begin position="470"/>
        <end position="497"/>
    </location>
</feature>
<evidence type="ECO:0000313" key="3">
    <source>
        <dbReference type="Proteomes" id="UP000807353"/>
    </source>
</evidence>
<feature type="compositionally biased region" description="Basic and acidic residues" evidence="1">
    <location>
        <begin position="369"/>
        <end position="385"/>
    </location>
</feature>
<feature type="non-terminal residue" evidence="2">
    <location>
        <position position="1"/>
    </location>
</feature>
<feature type="compositionally biased region" description="Pro residues" evidence="1">
    <location>
        <begin position="562"/>
        <end position="571"/>
    </location>
</feature>
<keyword evidence="3" id="KW-1185">Reference proteome</keyword>
<sequence length="609" mass="66573">DPQILIIPIADTLNFQKGFLGVEDEQAVIEGELQIKGINPSNWEKLTISLRTVEAAFELEIELGLSEIVLFSRSPDSPSTFPSSFPFTIPLTIDTPQSIHTPRSSLAHFLTAKLHPIDPLLSSISKTLTVHTRRYSGHTQTIPVSPELHTLDDPTRVEVEVPRTSFKVEEPIPVYVTVPPPTRELVIDHGLRLRNVRTELVRTIGVKQGVGGVDPTDSQGGETLVSDNVTGTMISTSVMSSSSRLNSASSHGPTFKTVIARSGASCRFHSSLPVKLRFILRQSVASSSPSNLTVNLPSRDYGQFDSDADCASITQWTLLHSVTFQLNVYVSFVDMFTRRERISVLSVPIVIIPAPAPLPEVSQALDAAYQKKHDRPPSRTVRQDDGEYQEPLSREAGPSLLPTVAPPPFEERDAPPPFFFSEAEASTSARLPTFLESESEAVISEEVTSLLLHPPSPLIIGEGLEFGFLSSQQFDGHPDDMRRSPTPPPTLETATRDVDLTSMSVLHEPEHMTGAVGLALVEHHENAREERPPPPPPAMDDPSDPPPSIDSDFRSPETSGPAPNPPPPPHSSVPRETRLTRAGPAPPPYLIPDNSNDQEQVTRPPPYMD</sequence>
<dbReference type="AlphaFoldDB" id="A0A9P5XYU8"/>
<protein>
    <submittedName>
        <fullName evidence="2">Uncharacterized protein</fullName>
    </submittedName>
</protein>
<accession>A0A9P5XYU8</accession>